<dbReference type="Pfam" id="PF00496">
    <property type="entry name" value="SBP_bac_5"/>
    <property type="match status" value="1"/>
</dbReference>
<evidence type="ECO:0000313" key="8">
    <source>
        <dbReference type="Proteomes" id="UP001208656"/>
    </source>
</evidence>
<dbReference type="PANTHER" id="PTHR30290:SF10">
    <property type="entry name" value="PERIPLASMIC OLIGOPEPTIDE-BINDING PROTEIN-RELATED"/>
    <property type="match status" value="1"/>
</dbReference>
<comment type="caution">
    <text evidence="7">The sequence shown here is derived from an EMBL/GenBank/DDBJ whole genome shotgun (WGS) entry which is preliminary data.</text>
</comment>
<keyword evidence="4 5" id="KW-0732">Signal</keyword>
<dbReference type="SUPFAM" id="SSF53850">
    <property type="entry name" value="Periplasmic binding protein-like II"/>
    <property type="match status" value="1"/>
</dbReference>
<dbReference type="InterPro" id="IPR023765">
    <property type="entry name" value="SBP_5_CS"/>
</dbReference>
<name>A0ABT2WHA4_9BACI</name>
<evidence type="ECO:0000256" key="4">
    <source>
        <dbReference type="ARBA" id="ARBA00022729"/>
    </source>
</evidence>
<evidence type="ECO:0000256" key="5">
    <source>
        <dbReference type="SAM" id="SignalP"/>
    </source>
</evidence>
<feature type="signal peptide" evidence="5">
    <location>
        <begin position="1"/>
        <end position="21"/>
    </location>
</feature>
<dbReference type="InterPro" id="IPR039424">
    <property type="entry name" value="SBP_5"/>
</dbReference>
<comment type="subcellular location">
    <subcellularLocation>
        <location evidence="1">Cell membrane</location>
        <topology evidence="1">Lipid-anchor</topology>
    </subcellularLocation>
</comment>
<dbReference type="PIRSF" id="PIRSF002741">
    <property type="entry name" value="MppA"/>
    <property type="match status" value="1"/>
</dbReference>
<dbReference type="EMBL" id="JAOUSE010000030">
    <property type="protein sequence ID" value="MCU9594807.1"/>
    <property type="molecule type" value="Genomic_DNA"/>
</dbReference>
<organism evidence="7 8">
    <name type="scientific">Pallidibacillus thermolactis</name>
    <dbReference type="NCBI Taxonomy" id="251051"/>
    <lineage>
        <taxon>Bacteria</taxon>
        <taxon>Bacillati</taxon>
        <taxon>Bacillota</taxon>
        <taxon>Bacilli</taxon>
        <taxon>Bacillales</taxon>
        <taxon>Bacillaceae</taxon>
        <taxon>Pallidibacillus</taxon>
    </lineage>
</organism>
<dbReference type="Proteomes" id="UP001208656">
    <property type="component" value="Unassembled WGS sequence"/>
</dbReference>
<evidence type="ECO:0000256" key="2">
    <source>
        <dbReference type="ARBA" id="ARBA00005695"/>
    </source>
</evidence>
<proteinExistence type="inferred from homology"/>
<gene>
    <name evidence="7" type="ORF">OEV82_10195</name>
</gene>
<keyword evidence="8" id="KW-1185">Reference proteome</keyword>
<feature type="domain" description="Solute-binding protein family 5" evidence="6">
    <location>
        <begin position="88"/>
        <end position="483"/>
    </location>
</feature>
<dbReference type="Gene3D" id="3.10.105.10">
    <property type="entry name" value="Dipeptide-binding Protein, Domain 3"/>
    <property type="match status" value="1"/>
</dbReference>
<evidence type="ECO:0000256" key="3">
    <source>
        <dbReference type="ARBA" id="ARBA00022448"/>
    </source>
</evidence>
<protein>
    <submittedName>
        <fullName evidence="7">ABC transporter substrate-binding protein</fullName>
    </submittedName>
</protein>
<dbReference type="Gene3D" id="3.90.76.10">
    <property type="entry name" value="Dipeptide-binding Protein, Domain 1"/>
    <property type="match status" value="1"/>
</dbReference>
<dbReference type="Gene3D" id="3.40.190.10">
    <property type="entry name" value="Periplasmic binding protein-like II"/>
    <property type="match status" value="1"/>
</dbReference>
<dbReference type="PROSITE" id="PS01040">
    <property type="entry name" value="SBP_BACTERIAL_5"/>
    <property type="match status" value="1"/>
</dbReference>
<evidence type="ECO:0000259" key="6">
    <source>
        <dbReference type="Pfam" id="PF00496"/>
    </source>
</evidence>
<feature type="chain" id="PRO_5047490520" evidence="5">
    <location>
        <begin position="22"/>
        <end position="562"/>
    </location>
</feature>
<dbReference type="CDD" id="cd08504">
    <property type="entry name" value="PBP2_OppA"/>
    <property type="match status" value="1"/>
</dbReference>
<dbReference type="PROSITE" id="PS51257">
    <property type="entry name" value="PROKAR_LIPOPROTEIN"/>
    <property type="match status" value="1"/>
</dbReference>
<comment type="similarity">
    <text evidence="2">Belongs to the bacterial solute-binding protein 5 family.</text>
</comment>
<evidence type="ECO:0000256" key="1">
    <source>
        <dbReference type="ARBA" id="ARBA00004193"/>
    </source>
</evidence>
<dbReference type="RefSeq" id="WP_263061811.1">
    <property type="nucleotide sequence ID" value="NZ_JAOUSE010000030.1"/>
</dbReference>
<reference evidence="7 8" key="1">
    <citation type="submission" date="2022-10" db="EMBL/GenBank/DDBJ databases">
        <title>Description of Fervidibacillus gen. nov. in the family Fervidibacillaceae fam. nov. with two species, Fervidibacillus albus sp. nov., and Fervidibacillus halotolerans sp. nov., isolated from tidal flat sediments.</title>
        <authorList>
            <person name="Kwon K.K."/>
            <person name="Yang S.-H."/>
        </authorList>
    </citation>
    <scope>NUCLEOTIDE SEQUENCE [LARGE SCALE GENOMIC DNA]</scope>
    <source>
        <strain evidence="7 8">DSM 23332</strain>
    </source>
</reference>
<keyword evidence="3" id="KW-0813">Transport</keyword>
<accession>A0ABT2WHA4</accession>
<dbReference type="InterPro" id="IPR030678">
    <property type="entry name" value="Peptide/Ni-bd"/>
</dbReference>
<dbReference type="InterPro" id="IPR000914">
    <property type="entry name" value="SBP_5_dom"/>
</dbReference>
<evidence type="ECO:0000313" key="7">
    <source>
        <dbReference type="EMBL" id="MCU9594807.1"/>
    </source>
</evidence>
<sequence length="562" mass="62919">MRTKKWSILLVAVLVVSMVLAACGGGKDEGSTKNSSGEDAAKAEEQVLNFINGDYIPSMDPSKVTDEYGFQFVGATMEGLYRLGEDGEIKEGIAKGEPEVSEDGLTWTFKLREDAKWSNGDPVTAHDFVYSWQRAVKPETKSEYGPYMMAGVIKNADEISKGELPVEELGVKAIDDYTLEVQLANPTPYFESLTTFGTFMPLNQKFVEEHGENFATSEATLLFNGPFKLDIKDDNQNITQANEWKLVKNEDYWDADTVQLEEINFVVSKDPQTNVNLYNEGDIDRADLSADLVDQYISHDDYRIVPQASVFYLKMNQERKGEQTPLANKNIRNAINNAIDREALVNVLNNGSIAATGLIPKDFVTVPGGGDFREENGDFAAYDKDTALEAWNKGLEELGVDSIELELLTDDAEGATKTFNENLAHQLETNLPGLKVNIKPVPFKNRLQLDTDQDYELQVAGWGPDYLDPFTFLSLFVTDGGNNKMGYSNAEYDQLISETQTTTDQEQRYQKFLEAEKILLEESGIAPLYQRARSQLHSPKIQGEVINKFGATYEWKWAYVAE</sequence>
<dbReference type="PANTHER" id="PTHR30290">
    <property type="entry name" value="PERIPLASMIC BINDING COMPONENT OF ABC TRANSPORTER"/>
    <property type="match status" value="1"/>
</dbReference>